<evidence type="ECO:0000313" key="2">
    <source>
        <dbReference type="EMBL" id="WIM99100.1"/>
    </source>
</evidence>
<organism evidence="2 3">
    <name type="scientific">Actinoplanes oblitus</name>
    <dbReference type="NCBI Taxonomy" id="3040509"/>
    <lineage>
        <taxon>Bacteria</taxon>
        <taxon>Bacillati</taxon>
        <taxon>Actinomycetota</taxon>
        <taxon>Actinomycetes</taxon>
        <taxon>Micromonosporales</taxon>
        <taxon>Micromonosporaceae</taxon>
        <taxon>Actinoplanes</taxon>
    </lineage>
</organism>
<dbReference type="EMBL" id="CP126980">
    <property type="protein sequence ID" value="WIM99100.1"/>
    <property type="molecule type" value="Genomic_DNA"/>
</dbReference>
<evidence type="ECO:0000256" key="1">
    <source>
        <dbReference type="SAM" id="MobiDB-lite"/>
    </source>
</evidence>
<feature type="region of interest" description="Disordered" evidence="1">
    <location>
        <begin position="24"/>
        <end position="61"/>
    </location>
</feature>
<name>A0ABY8WMM9_9ACTN</name>
<proteinExistence type="predicted"/>
<dbReference type="RefSeq" id="WP_284920539.1">
    <property type="nucleotide sequence ID" value="NZ_CP126980.1"/>
</dbReference>
<protein>
    <submittedName>
        <fullName evidence="2">Uncharacterized protein</fullName>
    </submittedName>
</protein>
<accession>A0ABY8WMM9</accession>
<gene>
    <name evidence="2" type="ORF">ACTOB_002739</name>
</gene>
<dbReference type="Proteomes" id="UP001240150">
    <property type="component" value="Chromosome"/>
</dbReference>
<sequence>MSDRTRIDLDILRTITDCLRRANETARRVSGPERPAPSVGGGHPAAVRPATPLARRIRRPR</sequence>
<keyword evidence="3" id="KW-1185">Reference proteome</keyword>
<evidence type="ECO:0000313" key="3">
    <source>
        <dbReference type="Proteomes" id="UP001240150"/>
    </source>
</evidence>
<reference evidence="2 3" key="1">
    <citation type="submission" date="2023-06" db="EMBL/GenBank/DDBJ databases">
        <authorList>
            <person name="Yushchuk O."/>
            <person name="Binda E."/>
            <person name="Ruckert-Reed C."/>
            <person name="Fedorenko V."/>
            <person name="Kalinowski J."/>
            <person name="Marinelli F."/>
        </authorList>
    </citation>
    <scope>NUCLEOTIDE SEQUENCE [LARGE SCALE GENOMIC DNA]</scope>
    <source>
        <strain evidence="2 3">NRRL 3884</strain>
    </source>
</reference>